<dbReference type="Pfam" id="PF08447">
    <property type="entry name" value="PAS_3"/>
    <property type="match status" value="4"/>
</dbReference>
<dbReference type="PROSITE" id="PS50113">
    <property type="entry name" value="PAC"/>
    <property type="match status" value="4"/>
</dbReference>
<keyword evidence="5 9" id="KW-0418">Kinase</keyword>
<feature type="domain" description="PAC" evidence="8">
    <location>
        <begin position="580"/>
        <end position="632"/>
    </location>
</feature>
<dbReference type="InterPro" id="IPR013655">
    <property type="entry name" value="PAS_fold_3"/>
</dbReference>
<evidence type="ECO:0000256" key="2">
    <source>
        <dbReference type="ARBA" id="ARBA00012438"/>
    </source>
</evidence>
<proteinExistence type="predicted"/>
<dbReference type="InterPro" id="IPR036097">
    <property type="entry name" value="HisK_dim/P_sf"/>
</dbReference>
<dbReference type="GO" id="GO:0000155">
    <property type="term" value="F:phosphorelay sensor kinase activity"/>
    <property type="evidence" value="ECO:0007669"/>
    <property type="project" value="InterPro"/>
</dbReference>
<dbReference type="eggNOG" id="COG2202">
    <property type="taxonomic scope" value="Bacteria"/>
</dbReference>
<dbReference type="PANTHER" id="PTHR43304:SF1">
    <property type="entry name" value="PAC DOMAIN-CONTAINING PROTEIN"/>
    <property type="match status" value="1"/>
</dbReference>
<dbReference type="SUPFAM" id="SSF47384">
    <property type="entry name" value="Homodimeric domain of signal transducing histidine kinase"/>
    <property type="match status" value="1"/>
</dbReference>
<evidence type="ECO:0000259" key="7">
    <source>
        <dbReference type="PROSITE" id="PS50112"/>
    </source>
</evidence>
<dbReference type="eggNOG" id="COG2203">
    <property type="taxonomic scope" value="Bacteria"/>
</dbReference>
<comment type="caution">
    <text evidence="9">The sequence shown here is derived from an EMBL/GenBank/DDBJ whole genome shotgun (WGS) entry which is preliminary data.</text>
</comment>
<dbReference type="SUPFAM" id="SSF55874">
    <property type="entry name" value="ATPase domain of HSP90 chaperone/DNA topoisomerase II/histidine kinase"/>
    <property type="match status" value="1"/>
</dbReference>
<organism evidence="9 10">
    <name type="scientific">Indibacter alkaliphilus (strain CCUG 57479 / KCTC 22604 / LW1)</name>
    <dbReference type="NCBI Taxonomy" id="1189612"/>
    <lineage>
        <taxon>Bacteria</taxon>
        <taxon>Pseudomonadati</taxon>
        <taxon>Bacteroidota</taxon>
        <taxon>Cytophagia</taxon>
        <taxon>Cytophagales</taxon>
        <taxon>Cyclobacteriaceae</taxon>
    </lineage>
</organism>
<evidence type="ECO:0000259" key="6">
    <source>
        <dbReference type="PROSITE" id="PS50109"/>
    </source>
</evidence>
<dbReference type="InterPro" id="IPR000700">
    <property type="entry name" value="PAS-assoc_C"/>
</dbReference>
<sequence>MQLEGIKSYFDSLNSPSGILELKKGKLTLFYSNILLKEFFELDYQDKNEKDVFLCYQNLAKEFQPELYDKINSFLKKTVSEDLSGEMEFSYKHSIWKLTVTFLLDQAGKKYFSHVLTKQGSGQLTPTREAIAIEHIQKVSDLGYWELDLQENVLFWSDGVYAICELDQEEFDLTMESGISIIHPDDRDKALEMMQSALKEGIPYQLNKRFLLPNGKIKNIVSSGSVIYNDANQPEKLIGVFQDITDRILEEKKIKKDKENFQALVSTIDGIIWEADPRTFTFSYISPQCKRILGFSPEEWLNTPAFWEDHIHPEDKEEAISLCQNETRACRDHIFEYRMLSKWGTYIWLQDRVSVIIEDGIPQKIKGVMFDISAEKELSDDLKLLTNNTDESFVLVNRDYSIRIFNHQFRTLYKKFFDKNITKGLSILDLAVEGERAETKAIYDRVFSGEKFDTEFPIISDGKVSRIFSLSFKPVKSKGEIIGAFVTHKDVTELEKQFQEIKKSESRFRGFYESSTNFITRTDLQGNYTYCNKKYQEEFGWLYPGDSILGKQSRDTIMPYDLEKLQSIGDQCIQNPGNVFKIELDKPKPNGEVMTTLWDFLSVTDENGNPIEIQCIGIDISDRIKFEKKLKASNERFELVMRAGSECIWDFDPETKDLFLGDGFRRNFGFKVSSEDKNNDYINSMFHPDDRRWVLDKFKETLSDRNKTTWSCKFRINTEHGQYIYVDDKAIILRNQEGKAYRVVGAMRDISLEVFYDQLEVLEREVMASAMQVDTEIETVLELQVRKLEEIFPEIRISILEIKDNKVFNLCSPSMPEAYIQAIEGTEIGEYAGSCGTAAFLKQKVIVQSVATDERWEAFEGLGEKFGFKACWSQPVFNSAGEVVATFANYHAEERLPNELEVQAMDRAQRLVSLILEKFDFIEKIKDSNERFENVTQATNDAIWDYNAVKNKLFWAKGFQTLFNFDLDQIEPSLEFLISRIHEEDRDRIVNQIQVYMSDGTSESWFEEYRFIKGDGSVAYVIDRAKFIRNQDGQVTRVIGAMNDVTKFKEYEASLESLNHKLKERAKELALSNAELEQFAYIASHDLQEPLRMVTGFLQQLEKKFGDVLDEKGKKYIHFAVDGAVRMRAIILDLLEFSRVGKFVDDKEKISLNDLVQEVLLLHKKSIEEKKAIIKVSDLPTIEYFRTPIFQVFKNLIENAIKYSHPHKRPEITVSSEDSDHEWIIHIADNGIGIEKEFFERIFIIFQRLHTKEKYSGTGMGLAIVKKIIEGFKGRIWVDSEEGKGSVFSFSIPKDLQ</sequence>
<evidence type="ECO:0000259" key="8">
    <source>
        <dbReference type="PROSITE" id="PS50113"/>
    </source>
</evidence>
<dbReference type="Pfam" id="PF02518">
    <property type="entry name" value="HATPase_c"/>
    <property type="match status" value="1"/>
</dbReference>
<dbReference type="PROSITE" id="PS50109">
    <property type="entry name" value="HIS_KIN"/>
    <property type="match status" value="1"/>
</dbReference>
<dbReference type="SMART" id="SM00387">
    <property type="entry name" value="HATPase_c"/>
    <property type="match status" value="1"/>
</dbReference>
<dbReference type="Proteomes" id="UP000006073">
    <property type="component" value="Unassembled WGS sequence"/>
</dbReference>
<dbReference type="SMART" id="SM00388">
    <property type="entry name" value="HisKA"/>
    <property type="match status" value="1"/>
</dbReference>
<dbReference type="InterPro" id="IPR001610">
    <property type="entry name" value="PAC"/>
</dbReference>
<comment type="catalytic activity">
    <reaction evidence="1">
        <text>ATP + protein L-histidine = ADP + protein N-phospho-L-histidine.</text>
        <dbReference type="EC" id="2.7.13.3"/>
    </reaction>
</comment>
<name>S2E8U2_INDAL</name>
<dbReference type="Pfam" id="PF00512">
    <property type="entry name" value="HisKA"/>
    <property type="match status" value="1"/>
</dbReference>
<dbReference type="FunFam" id="3.30.565.10:FF:000006">
    <property type="entry name" value="Sensor histidine kinase WalK"/>
    <property type="match status" value="1"/>
</dbReference>
<dbReference type="InterPro" id="IPR052162">
    <property type="entry name" value="Sensor_kinase/Photoreceptor"/>
</dbReference>
<accession>S2E8U2</accession>
<dbReference type="InterPro" id="IPR000014">
    <property type="entry name" value="PAS"/>
</dbReference>
<dbReference type="SUPFAM" id="SSF55781">
    <property type="entry name" value="GAF domain-like"/>
    <property type="match status" value="1"/>
</dbReference>
<dbReference type="InterPro" id="IPR036890">
    <property type="entry name" value="HATPase_C_sf"/>
</dbReference>
<gene>
    <name evidence="9" type="ORF">A33Q_1387</name>
</gene>
<reference evidence="9 10" key="1">
    <citation type="journal article" date="2013" name="Genome Announc.">
        <title>Draft Genome Sequence of Indibacter alkaliphilus Strain LW1T, Isolated from Lonar Lake, a Haloalkaline Lake in the Buldana District of Maharashtra, India.</title>
        <authorList>
            <person name="Singh A."/>
            <person name="Kumar Jangir P."/>
            <person name="Sharma R."/>
            <person name="Singh A."/>
            <person name="Kumar Pinnaka A."/>
            <person name="Shivaji S."/>
        </authorList>
    </citation>
    <scope>NUCLEOTIDE SEQUENCE [LARGE SCALE GENOMIC DNA]</scope>
    <source>
        <strain evidence="10">CCUG 57479 / KCTC 22604 / LW1</strain>
    </source>
</reference>
<dbReference type="SUPFAM" id="SSF55785">
    <property type="entry name" value="PYP-like sensor domain (PAS domain)"/>
    <property type="match status" value="6"/>
</dbReference>
<dbReference type="STRING" id="1189612.A33Q_1387"/>
<feature type="domain" description="Histidine kinase" evidence="6">
    <location>
        <begin position="1082"/>
        <end position="1296"/>
    </location>
</feature>
<feature type="domain" description="PAC" evidence="8">
    <location>
        <begin position="333"/>
        <end position="384"/>
    </location>
</feature>
<evidence type="ECO:0000256" key="3">
    <source>
        <dbReference type="ARBA" id="ARBA00022553"/>
    </source>
</evidence>
<dbReference type="InterPro" id="IPR013767">
    <property type="entry name" value="PAS_fold"/>
</dbReference>
<dbReference type="EMBL" id="ALWO02000023">
    <property type="protein sequence ID" value="EOZ98733.1"/>
    <property type="molecule type" value="Genomic_DNA"/>
</dbReference>
<dbReference type="CDD" id="cd00082">
    <property type="entry name" value="HisKA"/>
    <property type="match status" value="1"/>
</dbReference>
<protein>
    <recommendedName>
        <fullName evidence="2">histidine kinase</fullName>
        <ecNumber evidence="2">2.7.13.3</ecNumber>
    </recommendedName>
</protein>
<dbReference type="CDD" id="cd00130">
    <property type="entry name" value="PAS"/>
    <property type="match status" value="5"/>
</dbReference>
<dbReference type="Gene3D" id="2.10.70.100">
    <property type="match status" value="2"/>
</dbReference>
<dbReference type="InterPro" id="IPR005467">
    <property type="entry name" value="His_kinase_dom"/>
</dbReference>
<dbReference type="EC" id="2.7.13.3" evidence="2"/>
<dbReference type="PROSITE" id="PS50112">
    <property type="entry name" value="PAS"/>
    <property type="match status" value="3"/>
</dbReference>
<keyword evidence="3" id="KW-0597">Phosphoprotein</keyword>
<dbReference type="eggNOG" id="COG4251">
    <property type="taxonomic scope" value="Bacteria"/>
</dbReference>
<feature type="domain" description="PAC" evidence="8">
    <location>
        <begin position="1005"/>
        <end position="1057"/>
    </location>
</feature>
<dbReference type="NCBIfam" id="TIGR00229">
    <property type="entry name" value="sensory_box"/>
    <property type="match status" value="5"/>
</dbReference>
<feature type="domain" description="PAS" evidence="7">
    <location>
        <begin position="257"/>
        <end position="318"/>
    </location>
</feature>
<feature type="domain" description="PAS" evidence="7">
    <location>
        <begin position="147"/>
        <end position="201"/>
    </location>
</feature>
<dbReference type="GO" id="GO:0006355">
    <property type="term" value="P:regulation of DNA-templated transcription"/>
    <property type="evidence" value="ECO:0007669"/>
    <property type="project" value="InterPro"/>
</dbReference>
<dbReference type="Gene3D" id="3.30.450.20">
    <property type="entry name" value="PAS domain"/>
    <property type="match status" value="6"/>
</dbReference>
<dbReference type="Pfam" id="PF00989">
    <property type="entry name" value="PAS"/>
    <property type="match status" value="1"/>
</dbReference>
<dbReference type="InterPro" id="IPR004358">
    <property type="entry name" value="Sig_transdc_His_kin-like_C"/>
</dbReference>
<keyword evidence="10" id="KW-1185">Reference proteome</keyword>
<dbReference type="InterPro" id="IPR003594">
    <property type="entry name" value="HATPase_dom"/>
</dbReference>
<evidence type="ECO:0000256" key="1">
    <source>
        <dbReference type="ARBA" id="ARBA00000085"/>
    </source>
</evidence>
<dbReference type="PRINTS" id="PR00344">
    <property type="entry name" value="BCTRLSENSOR"/>
</dbReference>
<dbReference type="Gene3D" id="1.10.287.130">
    <property type="match status" value="1"/>
</dbReference>
<dbReference type="SMART" id="SM00091">
    <property type="entry name" value="PAS"/>
    <property type="match status" value="6"/>
</dbReference>
<dbReference type="Pfam" id="PF13426">
    <property type="entry name" value="PAS_9"/>
    <property type="match status" value="1"/>
</dbReference>
<dbReference type="InterPro" id="IPR035965">
    <property type="entry name" value="PAS-like_dom_sf"/>
</dbReference>
<dbReference type="InterPro" id="IPR003661">
    <property type="entry name" value="HisK_dim/P_dom"/>
</dbReference>
<dbReference type="Gene3D" id="3.30.565.10">
    <property type="entry name" value="Histidine kinase-like ATPase, C-terminal domain"/>
    <property type="match status" value="1"/>
</dbReference>
<evidence type="ECO:0000313" key="10">
    <source>
        <dbReference type="Proteomes" id="UP000006073"/>
    </source>
</evidence>
<dbReference type="Gene3D" id="3.30.450.40">
    <property type="match status" value="1"/>
</dbReference>
<evidence type="ECO:0000256" key="4">
    <source>
        <dbReference type="ARBA" id="ARBA00022679"/>
    </source>
</evidence>
<feature type="domain" description="PAC" evidence="8">
    <location>
        <begin position="204"/>
        <end position="256"/>
    </location>
</feature>
<dbReference type="PANTHER" id="PTHR43304">
    <property type="entry name" value="PHYTOCHROME-LIKE PROTEIN CPH1"/>
    <property type="match status" value="1"/>
</dbReference>
<dbReference type="SMART" id="SM00086">
    <property type="entry name" value="PAC"/>
    <property type="match status" value="6"/>
</dbReference>
<feature type="domain" description="PAS" evidence="7">
    <location>
        <begin position="504"/>
        <end position="541"/>
    </location>
</feature>
<evidence type="ECO:0000313" key="9">
    <source>
        <dbReference type="EMBL" id="EOZ98733.1"/>
    </source>
</evidence>
<dbReference type="InterPro" id="IPR029016">
    <property type="entry name" value="GAF-like_dom_sf"/>
</dbReference>
<evidence type="ECO:0000256" key="5">
    <source>
        <dbReference type="ARBA" id="ARBA00022777"/>
    </source>
</evidence>
<keyword evidence="4 9" id="KW-0808">Transferase</keyword>